<dbReference type="OrthoDB" id="10513195at2759"/>
<evidence type="ECO:0000256" key="1">
    <source>
        <dbReference type="SAM" id="MobiDB-lite"/>
    </source>
</evidence>
<keyword evidence="2" id="KW-0732">Signal</keyword>
<dbReference type="Proteomes" id="UP001165082">
    <property type="component" value="Unassembled WGS sequence"/>
</dbReference>
<accession>A0A9W7AX19</accession>
<comment type="caution">
    <text evidence="3">The sequence shown here is derived from an EMBL/GenBank/DDBJ whole genome shotgun (WGS) entry which is preliminary data.</text>
</comment>
<dbReference type="AlphaFoldDB" id="A0A9W7AX19"/>
<feature type="region of interest" description="Disordered" evidence="1">
    <location>
        <begin position="110"/>
        <end position="130"/>
    </location>
</feature>
<evidence type="ECO:0000313" key="3">
    <source>
        <dbReference type="EMBL" id="GMH77062.1"/>
    </source>
</evidence>
<protein>
    <submittedName>
        <fullName evidence="3">Uncharacterized protein</fullName>
    </submittedName>
</protein>
<dbReference type="EMBL" id="BRXZ01001710">
    <property type="protein sequence ID" value="GMH77062.1"/>
    <property type="molecule type" value="Genomic_DNA"/>
</dbReference>
<gene>
    <name evidence="3" type="ORF">TrRE_jg8469</name>
</gene>
<evidence type="ECO:0000256" key="2">
    <source>
        <dbReference type="SAM" id="SignalP"/>
    </source>
</evidence>
<reference evidence="3" key="1">
    <citation type="submission" date="2022-07" db="EMBL/GenBank/DDBJ databases">
        <title>Genome analysis of Parmales, a sister group of diatoms, reveals the evolutionary specialization of diatoms from phago-mixotrophs to photoautotrophs.</title>
        <authorList>
            <person name="Ban H."/>
            <person name="Sato S."/>
            <person name="Yoshikawa S."/>
            <person name="Kazumasa Y."/>
            <person name="Nakamura Y."/>
            <person name="Ichinomiya M."/>
            <person name="Saitoh K."/>
            <person name="Sato N."/>
            <person name="Blanc-Mathieu R."/>
            <person name="Endo H."/>
            <person name="Kuwata A."/>
            <person name="Ogata H."/>
        </authorList>
    </citation>
    <scope>NUCLEOTIDE SEQUENCE</scope>
</reference>
<sequence length="186" mass="21256">MMAVALLVLLLCLVVVSGQKFREDYDSYKSEIARLSDLVEPSVATMEGAQEEIERLENIVKVAKRDMILNKLENVKLGPRKANVQNNEVRKANNEHLDIEGHRARRLNDEVRSSDSTERLVRDKEELESRNNDIEDTVTSAIIELETQAREKAQAFRQVDSITDDLDVLEVKLAKAKKVVSREKKR</sequence>
<keyword evidence="4" id="KW-1185">Reference proteome</keyword>
<proteinExistence type="predicted"/>
<evidence type="ECO:0000313" key="4">
    <source>
        <dbReference type="Proteomes" id="UP001165082"/>
    </source>
</evidence>
<name>A0A9W7AX19_9STRA</name>
<feature type="chain" id="PRO_5040752918" evidence="2">
    <location>
        <begin position="19"/>
        <end position="186"/>
    </location>
</feature>
<organism evidence="3 4">
    <name type="scientific">Triparma retinervis</name>
    <dbReference type="NCBI Taxonomy" id="2557542"/>
    <lineage>
        <taxon>Eukaryota</taxon>
        <taxon>Sar</taxon>
        <taxon>Stramenopiles</taxon>
        <taxon>Ochrophyta</taxon>
        <taxon>Bolidophyceae</taxon>
        <taxon>Parmales</taxon>
        <taxon>Triparmaceae</taxon>
        <taxon>Triparma</taxon>
    </lineage>
</organism>
<feature type="signal peptide" evidence="2">
    <location>
        <begin position="1"/>
        <end position="18"/>
    </location>
</feature>